<evidence type="ECO:0000256" key="8">
    <source>
        <dbReference type="ARBA" id="ARBA00022737"/>
    </source>
</evidence>
<dbReference type="InterPro" id="IPR033138">
    <property type="entry name" value="Cu_oxidase_CS"/>
</dbReference>
<comment type="subcellular location">
    <subcellularLocation>
        <location evidence="2 13">Secreted</location>
        <location evidence="2 13">Extracellular space</location>
        <location evidence="2 13">Apoplast</location>
    </subcellularLocation>
</comment>
<dbReference type="Gene3D" id="2.60.40.420">
    <property type="entry name" value="Cupredoxins - blue copper proteins"/>
    <property type="match status" value="3"/>
</dbReference>
<evidence type="ECO:0000256" key="2">
    <source>
        <dbReference type="ARBA" id="ARBA00004271"/>
    </source>
</evidence>
<evidence type="ECO:0000256" key="5">
    <source>
        <dbReference type="ARBA" id="ARBA00022523"/>
    </source>
</evidence>
<evidence type="ECO:0000256" key="10">
    <source>
        <dbReference type="ARBA" id="ARBA00023008"/>
    </source>
</evidence>
<dbReference type="InterPro" id="IPR045087">
    <property type="entry name" value="Cu-oxidase_fam"/>
</dbReference>
<dbReference type="PANTHER" id="PTHR11709">
    <property type="entry name" value="MULTI-COPPER OXIDASE"/>
    <property type="match status" value="1"/>
</dbReference>
<evidence type="ECO:0000259" key="16">
    <source>
        <dbReference type="Pfam" id="PF07731"/>
    </source>
</evidence>
<keyword evidence="7 13" id="KW-0479">Metal-binding</keyword>
<dbReference type="InterPro" id="IPR034289">
    <property type="entry name" value="CuRO_3_LCC"/>
</dbReference>
<dbReference type="Pfam" id="PF14223">
    <property type="entry name" value="Retrotran_gag_2"/>
    <property type="match status" value="1"/>
</dbReference>
<evidence type="ECO:0000256" key="13">
    <source>
        <dbReference type="RuleBase" id="RU361119"/>
    </source>
</evidence>
<feature type="domain" description="Plastocyanin-like" evidence="17">
    <location>
        <begin position="321"/>
        <end position="435"/>
    </location>
</feature>
<dbReference type="InterPro" id="IPR011706">
    <property type="entry name" value="Cu-oxidase_C"/>
</dbReference>
<dbReference type="InterPro" id="IPR054722">
    <property type="entry name" value="PolX-like_BBD"/>
</dbReference>
<feature type="compositionally biased region" description="Basic and acidic residues" evidence="14">
    <location>
        <begin position="85"/>
        <end position="98"/>
    </location>
</feature>
<keyword evidence="20" id="KW-1185">Reference proteome</keyword>
<evidence type="ECO:0000256" key="6">
    <source>
        <dbReference type="ARBA" id="ARBA00022525"/>
    </source>
</evidence>
<gene>
    <name evidence="19" type="ORF">VitviT2T_028634</name>
</gene>
<accession>A0ABY9DTQ2</accession>
<dbReference type="PANTHER" id="PTHR11709:SF487">
    <property type="entry name" value="LACCASE"/>
    <property type="match status" value="1"/>
</dbReference>
<dbReference type="InterPro" id="IPR001117">
    <property type="entry name" value="Cu-oxidase_2nd"/>
</dbReference>
<evidence type="ECO:0000256" key="4">
    <source>
        <dbReference type="ARBA" id="ARBA00012297"/>
    </source>
</evidence>
<dbReference type="Pfam" id="PF00394">
    <property type="entry name" value="Cu-oxidase"/>
    <property type="match status" value="1"/>
</dbReference>
<dbReference type="CDD" id="cd13849">
    <property type="entry name" value="CuRO_1_LCC_plant"/>
    <property type="match status" value="1"/>
</dbReference>
<organism evidence="19 20">
    <name type="scientific">Vitis vinifera</name>
    <name type="common">Grape</name>
    <dbReference type="NCBI Taxonomy" id="29760"/>
    <lineage>
        <taxon>Eukaryota</taxon>
        <taxon>Viridiplantae</taxon>
        <taxon>Streptophyta</taxon>
        <taxon>Embryophyta</taxon>
        <taxon>Tracheophyta</taxon>
        <taxon>Spermatophyta</taxon>
        <taxon>Magnoliopsida</taxon>
        <taxon>eudicotyledons</taxon>
        <taxon>Gunneridae</taxon>
        <taxon>Pentapetalae</taxon>
        <taxon>rosids</taxon>
        <taxon>Vitales</taxon>
        <taxon>Vitaceae</taxon>
        <taxon>Viteae</taxon>
        <taxon>Vitis</taxon>
    </lineage>
</organism>
<evidence type="ECO:0000256" key="11">
    <source>
        <dbReference type="ARBA" id="ARBA00023180"/>
    </source>
</evidence>
<dbReference type="Proteomes" id="UP001227230">
    <property type="component" value="Chromosome 18"/>
</dbReference>
<evidence type="ECO:0000256" key="1">
    <source>
        <dbReference type="ARBA" id="ARBA00000349"/>
    </source>
</evidence>
<evidence type="ECO:0000256" key="3">
    <source>
        <dbReference type="ARBA" id="ARBA00010609"/>
    </source>
</evidence>
<dbReference type="NCBIfam" id="TIGR03389">
    <property type="entry name" value="laccase"/>
    <property type="match status" value="1"/>
</dbReference>
<dbReference type="CDD" id="cd13897">
    <property type="entry name" value="CuRO_3_LCC_plant"/>
    <property type="match status" value="1"/>
</dbReference>
<dbReference type="PROSITE" id="PS00080">
    <property type="entry name" value="MULTICOPPER_OXIDASE2"/>
    <property type="match status" value="1"/>
</dbReference>
<evidence type="ECO:0000313" key="19">
    <source>
        <dbReference type="EMBL" id="WKA11104.1"/>
    </source>
</evidence>
<comment type="cofactor">
    <cofactor evidence="13">
        <name>Cu cation</name>
        <dbReference type="ChEBI" id="CHEBI:23378"/>
    </cofactor>
    <text evidence="13">Binds 4 Cu cations per monomer.</text>
</comment>
<feature type="region of interest" description="Disordered" evidence="14">
    <location>
        <begin position="85"/>
        <end position="107"/>
    </location>
</feature>
<evidence type="ECO:0000256" key="12">
    <source>
        <dbReference type="ARBA" id="ARBA00023185"/>
    </source>
</evidence>
<evidence type="ECO:0000313" key="20">
    <source>
        <dbReference type="Proteomes" id="UP001227230"/>
    </source>
</evidence>
<dbReference type="InterPro" id="IPR017761">
    <property type="entry name" value="Laccase"/>
</dbReference>
<reference evidence="19 20" key="1">
    <citation type="journal article" date="2023" name="Hortic Res">
        <title>The complete reference genome for grapevine (Vitis vinifera L.) genetics and breeding.</title>
        <authorList>
            <person name="Shi X."/>
            <person name="Cao S."/>
            <person name="Wang X."/>
            <person name="Huang S."/>
            <person name="Wang Y."/>
            <person name="Liu Z."/>
            <person name="Liu W."/>
            <person name="Leng X."/>
            <person name="Peng Y."/>
            <person name="Wang N."/>
            <person name="Wang Y."/>
            <person name="Ma Z."/>
            <person name="Xu X."/>
            <person name="Zhang F."/>
            <person name="Xue H."/>
            <person name="Zhong H."/>
            <person name="Wang Y."/>
            <person name="Zhang K."/>
            <person name="Velt A."/>
            <person name="Avia K."/>
            <person name="Holtgrawe D."/>
            <person name="Grimplet J."/>
            <person name="Matus J.T."/>
            <person name="Ware D."/>
            <person name="Wu X."/>
            <person name="Wang H."/>
            <person name="Liu C."/>
            <person name="Fang Y."/>
            <person name="Rustenholz C."/>
            <person name="Cheng Z."/>
            <person name="Xiao H."/>
            <person name="Zhou Y."/>
        </authorList>
    </citation>
    <scope>NUCLEOTIDE SEQUENCE [LARGE SCALE GENOMIC DNA]</scope>
    <source>
        <strain evidence="20">cv. Pinot noir / PN40024</strain>
        <tissue evidence="19">Leaf</tissue>
    </source>
</reference>
<keyword evidence="8 13" id="KW-0677">Repeat</keyword>
<dbReference type="CDD" id="cd13875">
    <property type="entry name" value="CuRO_2_LCC_plant"/>
    <property type="match status" value="1"/>
</dbReference>
<evidence type="ECO:0000256" key="14">
    <source>
        <dbReference type="SAM" id="MobiDB-lite"/>
    </source>
</evidence>
<evidence type="ECO:0000256" key="7">
    <source>
        <dbReference type="ARBA" id="ARBA00022723"/>
    </source>
</evidence>
<protein>
    <recommendedName>
        <fullName evidence="4 13">Laccase</fullName>
        <ecNumber evidence="4 13">1.10.3.2</ecNumber>
    </recommendedName>
    <alternativeName>
        <fullName evidence="13">Benzenediol:oxygen oxidoreductase</fullName>
    </alternativeName>
    <alternativeName>
        <fullName evidence="13">Diphenol oxidase</fullName>
    </alternativeName>
    <alternativeName>
        <fullName evidence="13">Urishiol oxidase</fullName>
    </alternativeName>
</protein>
<name>A0ABY9DTQ2_VITVI</name>
<dbReference type="Pfam" id="PF07731">
    <property type="entry name" value="Cu-oxidase_2"/>
    <property type="match status" value="1"/>
</dbReference>
<sequence length="855" mass="96429">MSEDRVVSSQIHDYHLLINDLAIEDIKLPEPFVAGYLVEALPESWKDYKNKMKHKRKQMSLEDVIIHIRIEEQNRNRDNIEKTKELSSKANVVEEKSKPKNNRFRKQNFRTKPNALNKVQNSIIKKWGNCFVCGKSRHHAAQCRHRKRIEKTSSKANLAETEVITTVISFEVSMVTNMKEWVVDFGVNRHICGNRNAFTSYTTIKKGEEQVFMGDSRSTPVIGKGKVLLKLTSGKVLALRDVLHVPDIRWNLVSVSLLGKAGVRILFDSDKIVLTKNDAFVGKSYWIEKSGYIVDISEKYRISGGTETIIVTDYRSKEKPVREASYKRLCSTKNILTVNGKFPGPTIYATKGETIIVDVYNKGNENITIHWHGVTMPRYPWTDGPEYITQCPIRPGSKFTQKIILSTEEGTLWWHAHSDWTRATVHGAIIIYPKNGTKYPFHKPDREVPIILGEWWKNDVNAVRDEGLATGGDPDPSDALLINGQPGDLYPCSKSDTFKLTVDHGKTYLLRIINAALQEALFFSIDKHKITVVGTDGSYTKPLTIDFITIFPGQTYDVLLEANQRPDHYYMAAITYSVAPKYQDFYDNTTTTAIVQYSGYYTPSSPPSLPYLPAYNDTNASVQVMAGLRSLANAEHPCNVPLSTSTNLIYTVSVNSYPCVNNSCAGANGTRFSSSINNISFHTPTVDILQAYYYNISGVYGDKFPSDPPLVFDFTADYLPLIYQLPSSGTEVRVLEYNSTVEIVFQGTNVLAATHHPMHLHGYSFYVVGWGFGNFDGNKDPLRYNLVDPPFQNTISVPSNGWVAIRFEASNPGVWFMHCHVERHLTWGMETAFIVKNGKHPEAQMLPPPSDMPPC</sequence>
<keyword evidence="12 13" id="KW-0439">Lignin degradation</keyword>
<keyword evidence="10 13" id="KW-0186">Copper</keyword>
<keyword evidence="11" id="KW-0325">Glycoprotein</keyword>
<dbReference type="EC" id="1.10.3.2" evidence="4 13"/>
<keyword evidence="9 13" id="KW-0560">Oxidoreductase</keyword>
<dbReference type="EMBL" id="CP126665">
    <property type="protein sequence ID" value="WKA11104.1"/>
    <property type="molecule type" value="Genomic_DNA"/>
</dbReference>
<dbReference type="InterPro" id="IPR011707">
    <property type="entry name" value="Cu-oxidase-like_N"/>
</dbReference>
<feature type="domain" description="Plastocyanin-like" evidence="16">
    <location>
        <begin position="705"/>
        <end position="838"/>
    </location>
</feature>
<dbReference type="InterPro" id="IPR008972">
    <property type="entry name" value="Cupredoxin"/>
</dbReference>
<evidence type="ECO:0000259" key="15">
    <source>
        <dbReference type="Pfam" id="PF00394"/>
    </source>
</evidence>
<dbReference type="Pfam" id="PF07732">
    <property type="entry name" value="Cu-oxidase_3"/>
    <property type="match status" value="1"/>
</dbReference>
<comment type="function">
    <text evidence="13">Lignin degradation and detoxification of lignin-derived products.</text>
</comment>
<feature type="domain" description="Retrovirus-related Pol polyprotein from transposon TNT 1-94-like beta-barrel" evidence="18">
    <location>
        <begin position="181"/>
        <end position="262"/>
    </location>
</feature>
<comment type="similarity">
    <text evidence="3 13">Belongs to the multicopper oxidase family.</text>
</comment>
<dbReference type="InterPro" id="IPR034285">
    <property type="entry name" value="CuRO_2_LCC"/>
</dbReference>
<dbReference type="SUPFAM" id="SSF49503">
    <property type="entry name" value="Cupredoxins"/>
    <property type="match status" value="3"/>
</dbReference>
<evidence type="ECO:0000256" key="9">
    <source>
        <dbReference type="ARBA" id="ARBA00023002"/>
    </source>
</evidence>
<dbReference type="Pfam" id="PF22936">
    <property type="entry name" value="Pol_BBD"/>
    <property type="match status" value="1"/>
</dbReference>
<dbReference type="InterPro" id="IPR002355">
    <property type="entry name" value="Cu_oxidase_Cu_BS"/>
</dbReference>
<keyword evidence="5 13" id="KW-0052">Apoplast</keyword>
<feature type="domain" description="Plastocyanin-like" evidence="15">
    <location>
        <begin position="447"/>
        <end position="599"/>
    </location>
</feature>
<proteinExistence type="inferred from homology"/>
<evidence type="ECO:0000259" key="17">
    <source>
        <dbReference type="Pfam" id="PF07732"/>
    </source>
</evidence>
<dbReference type="PROSITE" id="PS00079">
    <property type="entry name" value="MULTICOPPER_OXIDASE1"/>
    <property type="match status" value="1"/>
</dbReference>
<evidence type="ECO:0000259" key="18">
    <source>
        <dbReference type="Pfam" id="PF22936"/>
    </source>
</evidence>
<keyword evidence="6 13" id="KW-0964">Secreted</keyword>
<comment type="catalytic activity">
    <reaction evidence="1 13">
        <text>4 hydroquinone + O2 = 4 benzosemiquinone + 2 H2O</text>
        <dbReference type="Rhea" id="RHEA:11276"/>
        <dbReference type="ChEBI" id="CHEBI:15377"/>
        <dbReference type="ChEBI" id="CHEBI:15379"/>
        <dbReference type="ChEBI" id="CHEBI:17594"/>
        <dbReference type="ChEBI" id="CHEBI:17977"/>
        <dbReference type="EC" id="1.10.3.2"/>
    </reaction>
</comment>
<dbReference type="InterPro" id="IPR034288">
    <property type="entry name" value="CuRO_1_LCC"/>
</dbReference>